<dbReference type="PANTHER" id="PTHR45649:SF6">
    <property type="entry name" value="GABA-SPECIFIC PERMEASE"/>
    <property type="match status" value="1"/>
</dbReference>
<evidence type="ECO:0000256" key="2">
    <source>
        <dbReference type="ARBA" id="ARBA00022448"/>
    </source>
</evidence>
<feature type="transmembrane region" description="Helical" evidence="6">
    <location>
        <begin position="120"/>
        <end position="143"/>
    </location>
</feature>
<feature type="transmembrane region" description="Helical" evidence="6">
    <location>
        <begin position="235"/>
        <end position="256"/>
    </location>
</feature>
<evidence type="ECO:0000256" key="3">
    <source>
        <dbReference type="ARBA" id="ARBA00022692"/>
    </source>
</evidence>
<comment type="caution">
    <text evidence="7">The sequence shown here is derived from an EMBL/GenBank/DDBJ whole genome shotgun (WGS) entry which is preliminary data.</text>
</comment>
<feature type="transmembrane region" description="Helical" evidence="6">
    <location>
        <begin position="551"/>
        <end position="569"/>
    </location>
</feature>
<proteinExistence type="predicted"/>
<dbReference type="InterPro" id="IPR002293">
    <property type="entry name" value="AA/rel_permease1"/>
</dbReference>
<evidence type="ECO:0008006" key="9">
    <source>
        <dbReference type="Google" id="ProtNLM"/>
    </source>
</evidence>
<feature type="transmembrane region" description="Helical" evidence="6">
    <location>
        <begin position="519"/>
        <end position="539"/>
    </location>
</feature>
<organism evidence="7 8">
    <name type="scientific">Hohenbuehelia grisea</name>
    <dbReference type="NCBI Taxonomy" id="104357"/>
    <lineage>
        <taxon>Eukaryota</taxon>
        <taxon>Fungi</taxon>
        <taxon>Dikarya</taxon>
        <taxon>Basidiomycota</taxon>
        <taxon>Agaricomycotina</taxon>
        <taxon>Agaricomycetes</taxon>
        <taxon>Agaricomycetidae</taxon>
        <taxon>Agaricales</taxon>
        <taxon>Pleurotineae</taxon>
        <taxon>Pleurotaceae</taxon>
        <taxon>Hohenbuehelia</taxon>
    </lineage>
</organism>
<feature type="transmembrane region" description="Helical" evidence="6">
    <location>
        <begin position="268"/>
        <end position="288"/>
    </location>
</feature>
<keyword evidence="8" id="KW-1185">Reference proteome</keyword>
<feature type="transmembrane region" description="Helical" evidence="6">
    <location>
        <begin position="392"/>
        <end position="412"/>
    </location>
</feature>
<gene>
    <name evidence="7" type="ORF">HGRIS_005225</name>
</gene>
<evidence type="ECO:0000256" key="5">
    <source>
        <dbReference type="ARBA" id="ARBA00023136"/>
    </source>
</evidence>
<evidence type="ECO:0000313" key="8">
    <source>
        <dbReference type="Proteomes" id="UP001556367"/>
    </source>
</evidence>
<protein>
    <recommendedName>
        <fullName evidence="9">Amino acid transporter</fullName>
    </recommendedName>
</protein>
<keyword evidence="4 6" id="KW-1133">Transmembrane helix</keyword>
<evidence type="ECO:0000313" key="7">
    <source>
        <dbReference type="EMBL" id="KAL0954075.1"/>
    </source>
</evidence>
<accession>A0ABR3JF29</accession>
<feature type="transmembrane region" description="Helical" evidence="6">
    <location>
        <begin position="350"/>
        <end position="372"/>
    </location>
</feature>
<sequence length="612" mass="66386">MWDRWMLIHYRLSVGKTRPSPAKLYPFQTDIICALWERSYSVSWLIQAAFFPSPCFPFRADQNMALVQTNSADNVERREDDGSSTVTDHARRLRRKDDALLARLGYKSQFRREFSLIETIAFAFSIMGVSAAVSTTFVFPLIAGGHVGMVFGWLIPCLFVLCIAACLSELTSSMPTSAGLYYFAAKLAPAKYSALACWITGWSNVTGQVALVCSIDFTCAQMIVTAIAVATDGAVILGAGPTFGILIAILLTHAILCSSATRVVARLTLVYAFIYVGTTVAAVVMLLVGTGDKKVSTKDAFTLFENNTGWKSDGWAFMLAFTAPMWCLTGYDAAAHISEETAGAARSSPIAILAGVGATEILGWIFLIAASFATTSVSELLATDLPLPIGQLFLNAVGKQGMLVIWCLMISIQWVNGISQGVDASRVVFAFARDNALPGSQWWKQINSYTQTPVNAVWLVMGLSAILGIFGFSEAALASLAGATVVGLYSSYAIPIFLRTAFKRDEFKPGPFSLGRWQKPLGIISVTWIAFVAVVLLFPSTATPTALDMNYGVVLVAAVFFIASATWIFSARKWFTGPIPNISEDDPLFAEDIDLDRKEKAFHIQSSVELVT</sequence>
<feature type="transmembrane region" description="Helical" evidence="6">
    <location>
        <begin position="454"/>
        <end position="472"/>
    </location>
</feature>
<dbReference type="Pfam" id="PF13520">
    <property type="entry name" value="AA_permease_2"/>
    <property type="match status" value="1"/>
</dbReference>
<evidence type="ECO:0000256" key="1">
    <source>
        <dbReference type="ARBA" id="ARBA00004141"/>
    </source>
</evidence>
<feature type="transmembrane region" description="Helical" evidence="6">
    <location>
        <begin position="315"/>
        <end position="338"/>
    </location>
</feature>
<evidence type="ECO:0000256" key="6">
    <source>
        <dbReference type="SAM" id="Phobius"/>
    </source>
</evidence>
<keyword evidence="3 6" id="KW-0812">Transmembrane</keyword>
<feature type="transmembrane region" description="Helical" evidence="6">
    <location>
        <begin position="149"/>
        <end position="167"/>
    </location>
</feature>
<dbReference type="EMBL" id="JASNQZ010000008">
    <property type="protein sequence ID" value="KAL0954075.1"/>
    <property type="molecule type" value="Genomic_DNA"/>
</dbReference>
<reference evidence="8" key="1">
    <citation type="submission" date="2024-06" db="EMBL/GenBank/DDBJ databases">
        <title>Multi-omics analyses provide insights into the biosynthesis of the anticancer antibiotic pleurotin in Hohenbuehelia grisea.</title>
        <authorList>
            <person name="Weaver J.A."/>
            <person name="Alberti F."/>
        </authorList>
    </citation>
    <scope>NUCLEOTIDE SEQUENCE [LARGE SCALE GENOMIC DNA]</scope>
    <source>
        <strain evidence="8">T-177</strain>
    </source>
</reference>
<feature type="transmembrane region" description="Helical" evidence="6">
    <location>
        <begin position="478"/>
        <end position="498"/>
    </location>
</feature>
<dbReference type="Proteomes" id="UP001556367">
    <property type="component" value="Unassembled WGS sequence"/>
</dbReference>
<comment type="subcellular location">
    <subcellularLocation>
        <location evidence="1">Membrane</location>
        <topology evidence="1">Multi-pass membrane protein</topology>
    </subcellularLocation>
</comment>
<keyword evidence="2" id="KW-0813">Transport</keyword>
<dbReference type="Gene3D" id="1.20.1740.10">
    <property type="entry name" value="Amino acid/polyamine transporter I"/>
    <property type="match status" value="1"/>
</dbReference>
<name>A0ABR3JF29_9AGAR</name>
<evidence type="ECO:0000256" key="4">
    <source>
        <dbReference type="ARBA" id="ARBA00022989"/>
    </source>
</evidence>
<keyword evidence="5 6" id="KW-0472">Membrane</keyword>
<dbReference type="PANTHER" id="PTHR45649">
    <property type="entry name" value="AMINO-ACID PERMEASE BAT1"/>
    <property type="match status" value="1"/>
</dbReference>